<dbReference type="Gramene" id="ONI02058">
    <property type="protein sequence ID" value="ONI02058"/>
    <property type="gene ID" value="PRUPE_6G174900"/>
</dbReference>
<sequence length="82" mass="9138">MLTLQCYFLLLFVIFFLPFSHFLLSPLPLPISGVKTSAAHALRFLLLTFCLLPPTSRLPLSRSEISAMHKYSAQTGMILGVV</sequence>
<organism evidence="2 3">
    <name type="scientific">Prunus persica</name>
    <name type="common">Peach</name>
    <name type="synonym">Amygdalus persica</name>
    <dbReference type="NCBI Taxonomy" id="3760"/>
    <lineage>
        <taxon>Eukaryota</taxon>
        <taxon>Viridiplantae</taxon>
        <taxon>Streptophyta</taxon>
        <taxon>Embryophyta</taxon>
        <taxon>Tracheophyta</taxon>
        <taxon>Spermatophyta</taxon>
        <taxon>Magnoliopsida</taxon>
        <taxon>eudicotyledons</taxon>
        <taxon>Gunneridae</taxon>
        <taxon>Pentapetalae</taxon>
        <taxon>rosids</taxon>
        <taxon>fabids</taxon>
        <taxon>Rosales</taxon>
        <taxon>Rosaceae</taxon>
        <taxon>Amygdaloideae</taxon>
        <taxon>Amygdaleae</taxon>
        <taxon>Prunus</taxon>
    </lineage>
</organism>
<keyword evidence="1" id="KW-1133">Transmembrane helix</keyword>
<evidence type="ECO:0000256" key="1">
    <source>
        <dbReference type="SAM" id="Phobius"/>
    </source>
</evidence>
<proteinExistence type="predicted"/>
<evidence type="ECO:0000313" key="2">
    <source>
        <dbReference type="EMBL" id="ONI02058.1"/>
    </source>
</evidence>
<reference evidence="2 3" key="1">
    <citation type="journal article" date="2013" name="Nat. Genet.">
        <title>The high-quality draft genome of peach (Prunus persica) identifies unique patterns of genetic diversity, domestication and genome evolution.</title>
        <authorList>
            <consortium name="International Peach Genome Initiative"/>
            <person name="Verde I."/>
            <person name="Abbott A.G."/>
            <person name="Scalabrin S."/>
            <person name="Jung S."/>
            <person name="Shu S."/>
            <person name="Marroni F."/>
            <person name="Zhebentyayeva T."/>
            <person name="Dettori M.T."/>
            <person name="Grimwood J."/>
            <person name="Cattonaro F."/>
            <person name="Zuccolo A."/>
            <person name="Rossini L."/>
            <person name="Jenkins J."/>
            <person name="Vendramin E."/>
            <person name="Meisel L.A."/>
            <person name="Decroocq V."/>
            <person name="Sosinski B."/>
            <person name="Prochnik S."/>
            <person name="Mitros T."/>
            <person name="Policriti A."/>
            <person name="Cipriani G."/>
            <person name="Dondini L."/>
            <person name="Ficklin S."/>
            <person name="Goodstein D.M."/>
            <person name="Xuan P."/>
            <person name="Del Fabbro C."/>
            <person name="Aramini V."/>
            <person name="Copetti D."/>
            <person name="Gonzalez S."/>
            <person name="Horner D.S."/>
            <person name="Falchi R."/>
            <person name="Lucas S."/>
            <person name="Mica E."/>
            <person name="Maldonado J."/>
            <person name="Lazzari B."/>
            <person name="Bielenberg D."/>
            <person name="Pirona R."/>
            <person name="Miculan M."/>
            <person name="Barakat A."/>
            <person name="Testolin R."/>
            <person name="Stella A."/>
            <person name="Tartarini S."/>
            <person name="Tonutti P."/>
            <person name="Arus P."/>
            <person name="Orellana A."/>
            <person name="Wells C."/>
            <person name="Main D."/>
            <person name="Vizzotto G."/>
            <person name="Silva H."/>
            <person name="Salamini F."/>
            <person name="Schmutz J."/>
            <person name="Morgante M."/>
            <person name="Rokhsar D.S."/>
        </authorList>
    </citation>
    <scope>NUCLEOTIDE SEQUENCE [LARGE SCALE GENOMIC DNA]</scope>
    <source>
        <strain evidence="3">cv. Nemared</strain>
    </source>
</reference>
<evidence type="ECO:0000313" key="3">
    <source>
        <dbReference type="Proteomes" id="UP000006882"/>
    </source>
</evidence>
<dbReference type="EMBL" id="CM007656">
    <property type="protein sequence ID" value="ONI02058.1"/>
    <property type="molecule type" value="Genomic_DNA"/>
</dbReference>
<feature type="transmembrane region" description="Helical" evidence="1">
    <location>
        <begin position="41"/>
        <end position="60"/>
    </location>
</feature>
<name>A0A251NS31_PRUPE</name>
<keyword evidence="1" id="KW-0812">Transmembrane</keyword>
<dbReference type="Proteomes" id="UP000006882">
    <property type="component" value="Chromosome G6"/>
</dbReference>
<protein>
    <submittedName>
        <fullName evidence="2">Uncharacterized protein</fullName>
    </submittedName>
</protein>
<feature type="transmembrane region" description="Helical" evidence="1">
    <location>
        <begin position="7"/>
        <end position="29"/>
    </location>
</feature>
<keyword evidence="3" id="KW-1185">Reference proteome</keyword>
<accession>A0A251NS31</accession>
<keyword evidence="1" id="KW-0472">Membrane</keyword>
<gene>
    <name evidence="2" type="ORF">PRUPE_6G174900</name>
</gene>
<dbReference type="AlphaFoldDB" id="A0A251NS31"/>